<gene>
    <name evidence="5" type="ORF">GCM10011499_07560</name>
</gene>
<dbReference type="PANTHER" id="PTHR30146">
    <property type="entry name" value="LACI-RELATED TRANSCRIPTIONAL REPRESSOR"/>
    <property type="match status" value="1"/>
</dbReference>
<evidence type="ECO:0000259" key="4">
    <source>
        <dbReference type="PROSITE" id="PS50932"/>
    </source>
</evidence>
<dbReference type="SMART" id="SM00354">
    <property type="entry name" value="HTH_LACI"/>
    <property type="match status" value="1"/>
</dbReference>
<sequence length="346" mass="37604">MATIKDVARVSGVSIATVSRVLNEYPHVKPDMRAKVKRAITELNYAPNRLASSFRTQQSRVVGVFLRQQRTPFSSAVAYAIEDTLFRAGYRVLICSTNGDADREETYVRSMLELRTEGVIIRPSGSRASTLRNVSMLRDAGIAVVFTDMWHKVPGVSGVVCDNFAGGHEGMRHLIEQGHRHIGVIAGQGAQLQKRIAIGNVGSERVRGILKASQDLASDVTLRFSHPFTGESNLDVGRSETHALLDRHAGITAIFATTDMLAVGAMQAAHQRGIDVPGSLSVLGYDGIMESGITYPALSTVRQPIHEMGQRAAQALLAHMKYPETAVQYIVLENTILARGSTAPLF</sequence>
<evidence type="ECO:0000313" key="5">
    <source>
        <dbReference type="EMBL" id="GGA40485.1"/>
    </source>
</evidence>
<dbReference type="EMBL" id="BMKB01000001">
    <property type="protein sequence ID" value="GGA40485.1"/>
    <property type="molecule type" value="Genomic_DNA"/>
</dbReference>
<dbReference type="PRINTS" id="PR00036">
    <property type="entry name" value="HTHLACI"/>
</dbReference>
<dbReference type="RefSeq" id="WP_127073231.1">
    <property type="nucleotide sequence ID" value="NZ_BMKB01000001.1"/>
</dbReference>
<dbReference type="CDD" id="cd06267">
    <property type="entry name" value="PBP1_LacI_sugar_binding-like"/>
    <property type="match status" value="1"/>
</dbReference>
<dbReference type="Pfam" id="PF13377">
    <property type="entry name" value="Peripla_BP_3"/>
    <property type="match status" value="1"/>
</dbReference>
<dbReference type="PROSITE" id="PS00356">
    <property type="entry name" value="HTH_LACI_1"/>
    <property type="match status" value="1"/>
</dbReference>
<dbReference type="InterPro" id="IPR000843">
    <property type="entry name" value="HTH_LacI"/>
</dbReference>
<evidence type="ECO:0000313" key="6">
    <source>
        <dbReference type="Proteomes" id="UP000596977"/>
    </source>
</evidence>
<dbReference type="GO" id="GO:0000976">
    <property type="term" value="F:transcription cis-regulatory region binding"/>
    <property type="evidence" value="ECO:0007669"/>
    <property type="project" value="TreeGrafter"/>
</dbReference>
<evidence type="ECO:0000256" key="1">
    <source>
        <dbReference type="ARBA" id="ARBA00023015"/>
    </source>
</evidence>
<dbReference type="Gene3D" id="1.10.260.40">
    <property type="entry name" value="lambda repressor-like DNA-binding domains"/>
    <property type="match status" value="1"/>
</dbReference>
<keyword evidence="3" id="KW-0804">Transcription</keyword>
<dbReference type="GO" id="GO:0003700">
    <property type="term" value="F:DNA-binding transcription factor activity"/>
    <property type="evidence" value="ECO:0007669"/>
    <property type="project" value="TreeGrafter"/>
</dbReference>
<dbReference type="AlphaFoldDB" id="A0A916R7U8"/>
<dbReference type="OrthoDB" id="5171752at2"/>
<keyword evidence="1" id="KW-0805">Transcription regulation</keyword>
<comment type="caution">
    <text evidence="5">The sequence shown here is derived from an EMBL/GenBank/DDBJ whole genome shotgun (WGS) entry which is preliminary data.</text>
</comment>
<dbReference type="PANTHER" id="PTHR30146:SF109">
    <property type="entry name" value="HTH-TYPE TRANSCRIPTIONAL REGULATOR GALS"/>
    <property type="match status" value="1"/>
</dbReference>
<dbReference type="PROSITE" id="PS50932">
    <property type="entry name" value="HTH_LACI_2"/>
    <property type="match status" value="1"/>
</dbReference>
<protein>
    <submittedName>
        <fullName evidence="5">LacI family transcriptional regulator</fullName>
    </submittedName>
</protein>
<dbReference type="Pfam" id="PF00356">
    <property type="entry name" value="LacI"/>
    <property type="match status" value="1"/>
</dbReference>
<keyword evidence="2" id="KW-0238">DNA-binding</keyword>
<evidence type="ECO:0000256" key="2">
    <source>
        <dbReference type="ARBA" id="ARBA00023125"/>
    </source>
</evidence>
<dbReference type="InterPro" id="IPR046335">
    <property type="entry name" value="LacI/GalR-like_sensor"/>
</dbReference>
<dbReference type="InterPro" id="IPR028082">
    <property type="entry name" value="Peripla_BP_I"/>
</dbReference>
<dbReference type="SUPFAM" id="SSF47413">
    <property type="entry name" value="lambda repressor-like DNA-binding domains"/>
    <property type="match status" value="1"/>
</dbReference>
<dbReference type="Gene3D" id="3.40.50.2300">
    <property type="match status" value="2"/>
</dbReference>
<evidence type="ECO:0000256" key="3">
    <source>
        <dbReference type="ARBA" id="ARBA00023163"/>
    </source>
</evidence>
<dbReference type="SUPFAM" id="SSF53822">
    <property type="entry name" value="Periplasmic binding protein-like I"/>
    <property type="match status" value="1"/>
</dbReference>
<feature type="domain" description="HTH lacI-type" evidence="4">
    <location>
        <begin position="2"/>
        <end position="56"/>
    </location>
</feature>
<keyword evidence="6" id="KW-1185">Reference proteome</keyword>
<organism evidence="5 6">
    <name type="scientific">Pelagibacterium lentulum</name>
    <dbReference type="NCBI Taxonomy" id="2029865"/>
    <lineage>
        <taxon>Bacteria</taxon>
        <taxon>Pseudomonadati</taxon>
        <taxon>Pseudomonadota</taxon>
        <taxon>Alphaproteobacteria</taxon>
        <taxon>Hyphomicrobiales</taxon>
        <taxon>Devosiaceae</taxon>
        <taxon>Pelagibacterium</taxon>
    </lineage>
</organism>
<proteinExistence type="predicted"/>
<reference evidence="5 6" key="1">
    <citation type="journal article" date="2014" name="Int. J. Syst. Evol. Microbiol.">
        <title>Complete genome sequence of Corynebacterium casei LMG S-19264T (=DSM 44701T), isolated from a smear-ripened cheese.</title>
        <authorList>
            <consortium name="US DOE Joint Genome Institute (JGI-PGF)"/>
            <person name="Walter F."/>
            <person name="Albersmeier A."/>
            <person name="Kalinowski J."/>
            <person name="Ruckert C."/>
        </authorList>
    </citation>
    <scope>NUCLEOTIDE SEQUENCE [LARGE SCALE GENOMIC DNA]</scope>
    <source>
        <strain evidence="5 6">CGMCC 1.15896</strain>
    </source>
</reference>
<dbReference type="InterPro" id="IPR010982">
    <property type="entry name" value="Lambda_DNA-bd_dom_sf"/>
</dbReference>
<dbReference type="Proteomes" id="UP000596977">
    <property type="component" value="Unassembled WGS sequence"/>
</dbReference>
<dbReference type="CDD" id="cd01392">
    <property type="entry name" value="HTH_LacI"/>
    <property type="match status" value="1"/>
</dbReference>
<name>A0A916R7U8_9HYPH</name>
<accession>A0A916R7U8</accession>